<dbReference type="Gene3D" id="1.10.560.10">
    <property type="entry name" value="GroEL-like equatorial domain"/>
    <property type="match status" value="1"/>
</dbReference>
<dbReference type="GO" id="GO:0034553">
    <property type="term" value="P:mitochondrial respiratory chain complex II assembly"/>
    <property type="evidence" value="ECO:0007669"/>
    <property type="project" value="EnsemblFungi"/>
</dbReference>
<accession>G8ZTL8</accession>
<proteinExistence type="inferred from homology"/>
<dbReference type="InterPro" id="IPR027413">
    <property type="entry name" value="GROEL-like_equatorial_sf"/>
</dbReference>
<dbReference type="STRING" id="1076872.G8ZTL8"/>
<evidence type="ECO:0000256" key="1">
    <source>
        <dbReference type="ARBA" id="ARBA00006607"/>
    </source>
</evidence>
<dbReference type="FunCoup" id="G8ZTL8">
    <property type="interactions" value="136"/>
</dbReference>
<dbReference type="GO" id="GO:0005743">
    <property type="term" value="C:mitochondrial inner membrane"/>
    <property type="evidence" value="ECO:0007669"/>
    <property type="project" value="EnsemblFungi"/>
</dbReference>
<evidence type="ECO:0000256" key="2">
    <source>
        <dbReference type="ARBA" id="ARBA00023186"/>
    </source>
</evidence>
<sequence length="567" mass="63385">MLRKAVGRGGSIRSIKTLHTPVFKTNDLATKQALLDDIKLLDKIVNSTSHNKSLLSTGKYRTKPQIITSQDTVKLQNVVREFLDRIQMEQSMADPKQVDLKQKLSKIGLQLFVDCHDRNIIPMSTTLSHILMQQYNQSPTRETLNGIQQSLSKVRKFLEENKVIIKSKDDIDALVNEVYSSRLELDIIKRVLEAVDYKLHSPDTVRVVKSSRTTDDLEISKGWRFPAGIMDTNEAYLRSLRLPEKKLVSIEKEMLVLVYDGTLKDADKILPTLNYAAKIQKSLLLVVTGDCIGDALTCITINNNKNMRQANDSRAIIMKYNTKANGDLALQENYDFINFLRLPKGFASVYSPEFSPCVPSKFCEDQFYGKLASLKATTGEAFLYNSTDWSDNDSHNQFLQMTVTVKVGGHSELEIDQRRTSLDNLINNVLCHGLSSGFIPSYGIALAKAVLPVSTLIKPNTPLETKLGIEAVTMALTAPMATALENMYSYNKFQVAGLVADAIQGPDFTKASLEPNSKEQDLLERGILEPWNKIDQCLANVATFIRLLSSCNTVVAQVNEKPKRANT</sequence>
<dbReference type="Proteomes" id="UP000005627">
    <property type="component" value="Chromosome 4"/>
</dbReference>
<keyword evidence="2" id="KW-0143">Chaperone</keyword>
<dbReference type="GO" id="GO:0042026">
    <property type="term" value="P:protein refolding"/>
    <property type="evidence" value="ECO:0007669"/>
    <property type="project" value="InterPro"/>
</dbReference>
<dbReference type="RefSeq" id="XP_003681173.1">
    <property type="nucleotide sequence ID" value="XM_003681125.1"/>
</dbReference>
<dbReference type="KEGG" id="tdl:TDEL_0D03780"/>
<dbReference type="OrthoDB" id="4056908at2759"/>
<dbReference type="GeneID" id="11502396"/>
<evidence type="ECO:0000313" key="3">
    <source>
        <dbReference type="EMBL" id="CCE91962.1"/>
    </source>
</evidence>
<dbReference type="GO" id="GO:0140662">
    <property type="term" value="F:ATP-dependent protein folding chaperone"/>
    <property type="evidence" value="ECO:0007669"/>
    <property type="project" value="InterPro"/>
</dbReference>
<dbReference type="InterPro" id="IPR001844">
    <property type="entry name" value="Cpn60/GroEL"/>
</dbReference>
<name>G8ZTL8_TORDE</name>
<dbReference type="InParanoid" id="G8ZTL8"/>
<dbReference type="eggNOG" id="KOG0356">
    <property type="taxonomic scope" value="Eukaryota"/>
</dbReference>
<dbReference type="HOGENOM" id="CLU_485763_0_0_1"/>
<keyword evidence="4" id="KW-1185">Reference proteome</keyword>
<dbReference type="EMBL" id="HE616745">
    <property type="protein sequence ID" value="CCE91962.1"/>
    <property type="molecule type" value="Genomic_DNA"/>
</dbReference>
<organism evidence="3 4">
    <name type="scientific">Torulaspora delbrueckii</name>
    <name type="common">Yeast</name>
    <name type="synonym">Candida colliculosa</name>
    <dbReference type="NCBI Taxonomy" id="4950"/>
    <lineage>
        <taxon>Eukaryota</taxon>
        <taxon>Fungi</taxon>
        <taxon>Dikarya</taxon>
        <taxon>Ascomycota</taxon>
        <taxon>Saccharomycotina</taxon>
        <taxon>Saccharomycetes</taxon>
        <taxon>Saccharomycetales</taxon>
        <taxon>Saccharomycetaceae</taxon>
        <taxon>Torulaspora</taxon>
    </lineage>
</organism>
<comment type="similarity">
    <text evidence="1">Belongs to the chaperonin (HSP60) family.</text>
</comment>
<dbReference type="AlphaFoldDB" id="G8ZTL8"/>
<dbReference type="SUPFAM" id="SSF52029">
    <property type="entry name" value="GroEL apical domain-like"/>
    <property type="match status" value="1"/>
</dbReference>
<protein>
    <submittedName>
        <fullName evidence="3">Uncharacterized protein</fullName>
    </submittedName>
</protein>
<dbReference type="PANTHER" id="PTHR45633">
    <property type="entry name" value="60 KDA HEAT SHOCK PROTEIN, MITOCHONDRIAL"/>
    <property type="match status" value="1"/>
</dbReference>
<dbReference type="Gene3D" id="3.50.7.10">
    <property type="entry name" value="GroEL"/>
    <property type="match status" value="1"/>
</dbReference>
<dbReference type="InterPro" id="IPR027409">
    <property type="entry name" value="GroEL-like_apical_dom_sf"/>
</dbReference>
<gene>
    <name evidence="3" type="primary">TDEL0D03780</name>
    <name evidence="3" type="ORF">TDEL_0D03780</name>
</gene>
<evidence type="ECO:0000313" key="4">
    <source>
        <dbReference type="Proteomes" id="UP000005627"/>
    </source>
</evidence>
<reference evidence="3 4" key="1">
    <citation type="journal article" date="2011" name="Proc. Natl. Acad. Sci. U.S.A.">
        <title>Evolutionary erosion of yeast sex chromosomes by mating-type switching accidents.</title>
        <authorList>
            <person name="Gordon J.L."/>
            <person name="Armisen D."/>
            <person name="Proux-Wera E."/>
            <person name="Oheigeartaigh S.S."/>
            <person name="Byrne K.P."/>
            <person name="Wolfe K.H."/>
        </authorList>
    </citation>
    <scope>NUCLEOTIDE SEQUENCE [LARGE SCALE GENOMIC DNA]</scope>
    <source>
        <strain evidence="4">ATCC 10662 / CBS 1146 / NBRC 0425 / NCYC 2629 / NRRL Y-866</strain>
    </source>
</reference>